<keyword evidence="5" id="KW-1185">Reference proteome</keyword>
<feature type="coiled-coil region" evidence="1">
    <location>
        <begin position="144"/>
        <end position="192"/>
    </location>
</feature>
<dbReference type="EMBL" id="CDMC01000003">
    <property type="protein sequence ID" value="CEL03460.1"/>
    <property type="molecule type" value="Genomic_DNA"/>
</dbReference>
<reference evidence="5" key="1">
    <citation type="journal article" date="2016" name="Genome Announc.">
        <title>Draft genome sequences of fungus Aspergillus calidoustus.</title>
        <authorList>
            <person name="Horn F."/>
            <person name="Linde J."/>
            <person name="Mattern D.J."/>
            <person name="Walther G."/>
            <person name="Guthke R."/>
            <person name="Scherlach K."/>
            <person name="Martin K."/>
            <person name="Brakhage A.A."/>
            <person name="Petzke L."/>
            <person name="Valiante V."/>
        </authorList>
    </citation>
    <scope>NUCLEOTIDE SEQUENCE [LARGE SCALE GENOMIC DNA]</scope>
    <source>
        <strain evidence="5">SF006504</strain>
    </source>
</reference>
<gene>
    <name evidence="4" type="ORF">ASPCAL04614</name>
</gene>
<evidence type="ECO:0000256" key="2">
    <source>
        <dbReference type="SAM" id="MobiDB-lite"/>
    </source>
</evidence>
<name>A0A0U5GRK6_ASPCI</name>
<dbReference type="OMA" id="QTQVKMD"/>
<accession>A0A0U5GRK6</accession>
<evidence type="ECO:0000313" key="5">
    <source>
        <dbReference type="Proteomes" id="UP000054771"/>
    </source>
</evidence>
<keyword evidence="1" id="KW-0175">Coiled coil</keyword>
<dbReference type="InterPro" id="IPR046347">
    <property type="entry name" value="bZIP_sf"/>
</dbReference>
<evidence type="ECO:0000256" key="1">
    <source>
        <dbReference type="SAM" id="Coils"/>
    </source>
</evidence>
<feature type="domain" description="BZIP" evidence="3">
    <location>
        <begin position="126"/>
        <end position="189"/>
    </location>
</feature>
<dbReference type="PROSITE" id="PS50217">
    <property type="entry name" value="BZIP"/>
    <property type="match status" value="1"/>
</dbReference>
<feature type="compositionally biased region" description="Polar residues" evidence="2">
    <location>
        <begin position="1"/>
        <end position="21"/>
    </location>
</feature>
<protein>
    <recommendedName>
        <fullName evidence="3">BZIP domain-containing protein</fullName>
    </recommendedName>
</protein>
<dbReference type="Proteomes" id="UP000054771">
    <property type="component" value="Unassembled WGS sequence"/>
</dbReference>
<sequence>MTQQLPTESASGTKCPTSLLTSRLPAPGPSSRSSGKQPGNGSGLDPENISGFDLPDPMDDFSNDDLLFFSSLYTRGVSQSTEDLLCFSPASASNTRSSPTESFSATILGAFDKAAESPGGPDYAYTSKITKRQAQNREAQRRFRERREQERNHLLSLLQKLSAENNRVSALLDQTREKYLTLEARTKQLQTEADILRRWRSEMMDSMAGLSLVHQREQLAEEVLEAVAGSCSNECWRQGIRRTRAFIVLQTLAGLFAGVEEGGAKGVQGLVGVADTAGQVM</sequence>
<organism evidence="4 5">
    <name type="scientific">Aspergillus calidoustus</name>
    <dbReference type="NCBI Taxonomy" id="454130"/>
    <lineage>
        <taxon>Eukaryota</taxon>
        <taxon>Fungi</taxon>
        <taxon>Dikarya</taxon>
        <taxon>Ascomycota</taxon>
        <taxon>Pezizomycotina</taxon>
        <taxon>Eurotiomycetes</taxon>
        <taxon>Eurotiomycetidae</taxon>
        <taxon>Eurotiales</taxon>
        <taxon>Aspergillaceae</taxon>
        <taxon>Aspergillus</taxon>
        <taxon>Aspergillus subgen. Nidulantes</taxon>
    </lineage>
</organism>
<dbReference type="Gene3D" id="1.20.5.170">
    <property type="match status" value="1"/>
</dbReference>
<dbReference type="OrthoDB" id="10555595at2759"/>
<dbReference type="PROSITE" id="PS00036">
    <property type="entry name" value="BZIP_BASIC"/>
    <property type="match status" value="1"/>
</dbReference>
<feature type="region of interest" description="Disordered" evidence="2">
    <location>
        <begin position="1"/>
        <end position="57"/>
    </location>
</feature>
<evidence type="ECO:0000259" key="3">
    <source>
        <dbReference type="PROSITE" id="PS50217"/>
    </source>
</evidence>
<dbReference type="AlphaFoldDB" id="A0A0U5GRK6"/>
<feature type="compositionally biased region" description="Polar residues" evidence="2">
    <location>
        <begin position="30"/>
        <end position="39"/>
    </location>
</feature>
<evidence type="ECO:0000313" key="4">
    <source>
        <dbReference type="EMBL" id="CEL03460.1"/>
    </source>
</evidence>
<dbReference type="InterPro" id="IPR004827">
    <property type="entry name" value="bZIP"/>
</dbReference>
<proteinExistence type="predicted"/>
<dbReference type="GO" id="GO:0003700">
    <property type="term" value="F:DNA-binding transcription factor activity"/>
    <property type="evidence" value="ECO:0007669"/>
    <property type="project" value="InterPro"/>
</dbReference>
<dbReference type="SUPFAM" id="SSF57959">
    <property type="entry name" value="Leucine zipper domain"/>
    <property type="match status" value="1"/>
</dbReference>